<evidence type="ECO:0000259" key="15">
    <source>
        <dbReference type="SMART" id="SM00478"/>
    </source>
</evidence>
<dbReference type="SMART" id="SM00478">
    <property type="entry name" value="ENDO3c"/>
    <property type="match status" value="1"/>
</dbReference>
<dbReference type="Pfam" id="PF00730">
    <property type="entry name" value="HhH-GPD"/>
    <property type="match status" value="1"/>
</dbReference>
<evidence type="ECO:0000256" key="9">
    <source>
        <dbReference type="ARBA" id="ARBA00022763"/>
    </source>
</evidence>
<dbReference type="GO" id="GO:0051539">
    <property type="term" value="F:4 iron, 4 sulfur cluster binding"/>
    <property type="evidence" value="ECO:0007669"/>
    <property type="project" value="UniProtKB-KW"/>
</dbReference>
<dbReference type="PANTHER" id="PTHR42944">
    <property type="entry name" value="ADENINE DNA GLYCOSYLASE"/>
    <property type="match status" value="1"/>
</dbReference>
<dbReference type="GO" id="GO:0034039">
    <property type="term" value="F:8-oxo-7,8-dihydroguanine DNA N-glycosylase activity"/>
    <property type="evidence" value="ECO:0007669"/>
    <property type="project" value="TreeGrafter"/>
</dbReference>
<dbReference type="InterPro" id="IPR029119">
    <property type="entry name" value="MutY_C"/>
</dbReference>
<dbReference type="InterPro" id="IPR003265">
    <property type="entry name" value="HhH-GPD_domain"/>
</dbReference>
<accession>A0AB35BY54</accession>
<keyword evidence="13" id="KW-0234">DNA repair</keyword>
<protein>
    <recommendedName>
        <fullName evidence="6">Adenine DNA glycosylase</fullName>
        <ecNumber evidence="5">3.2.2.31</ecNumber>
    </recommendedName>
</protein>
<keyword evidence="10" id="KW-0378">Hydrolase</keyword>
<evidence type="ECO:0000256" key="5">
    <source>
        <dbReference type="ARBA" id="ARBA00012045"/>
    </source>
</evidence>
<dbReference type="GO" id="GO:0032357">
    <property type="term" value="F:oxidized purine DNA binding"/>
    <property type="evidence" value="ECO:0007669"/>
    <property type="project" value="TreeGrafter"/>
</dbReference>
<evidence type="ECO:0000256" key="7">
    <source>
        <dbReference type="ARBA" id="ARBA00022485"/>
    </source>
</evidence>
<evidence type="ECO:0000256" key="13">
    <source>
        <dbReference type="ARBA" id="ARBA00023204"/>
    </source>
</evidence>
<comment type="similarity">
    <text evidence="4">Belongs to the Nth/MutY family.</text>
</comment>
<dbReference type="Pfam" id="PF14815">
    <property type="entry name" value="NUDIX_4"/>
    <property type="match status" value="1"/>
</dbReference>
<sequence>MSLFLAPTTSETLRAFHQQLMQWFDEHGRHDLPWKPQDHYTPAQNIYHIWLSEIMLQQTQVATVIPYFFNFIEQFPTINALADAEIERVLKAWEGLGYYARARNLHQGAQYVRDQFNGEIPCDFAAIESIKGIGRTTAAAIMSQGFNRPFAILDGNVKRVMARVTGAMHPEKQLEKVLLPFAYMMSSQARPNDYTQAVMDFGATVCTKQPKCTTCFWQAHCITFQQQQVAMIPAKKIKAVKKDLELFPIIVENQHGELLFHQRTTETIWHNLYEFPHLSSHLLDIEEMMPNVTVIESISLPRFKHVLTHINFHIEPLWIKVTTDEPSIVINGQRYAFTPRAIYETYAKTKPTNDLLDAIYG</sequence>
<dbReference type="NCBIfam" id="TIGR01084">
    <property type="entry name" value="mutY"/>
    <property type="match status" value="1"/>
</dbReference>
<comment type="cofactor">
    <cofactor evidence="2">
        <name>[4Fe-4S] cluster</name>
        <dbReference type="ChEBI" id="CHEBI:49883"/>
    </cofactor>
</comment>
<evidence type="ECO:0000256" key="10">
    <source>
        <dbReference type="ARBA" id="ARBA00022801"/>
    </source>
</evidence>
<dbReference type="AlphaFoldDB" id="A0AB35BY54"/>
<dbReference type="InterPro" id="IPR011257">
    <property type="entry name" value="DNA_glycosylase"/>
</dbReference>
<evidence type="ECO:0000256" key="4">
    <source>
        <dbReference type="ARBA" id="ARBA00008343"/>
    </source>
</evidence>
<evidence type="ECO:0000256" key="3">
    <source>
        <dbReference type="ARBA" id="ARBA00002933"/>
    </source>
</evidence>
<dbReference type="EMBL" id="JAGIBU010000001">
    <property type="protein sequence ID" value="MBS7823812.1"/>
    <property type="molecule type" value="Genomic_DNA"/>
</dbReference>
<dbReference type="PANTHER" id="PTHR42944:SF1">
    <property type="entry name" value="ADENINE DNA GLYCOSYLASE"/>
    <property type="match status" value="1"/>
</dbReference>
<dbReference type="GO" id="GO:0000701">
    <property type="term" value="F:purine-specific mismatch base pair DNA N-glycosylase activity"/>
    <property type="evidence" value="ECO:0007669"/>
    <property type="project" value="UniProtKB-EC"/>
</dbReference>
<proteinExistence type="inferred from homology"/>
<keyword evidence="8" id="KW-0479">Metal-binding</keyword>
<dbReference type="Gene3D" id="3.90.79.10">
    <property type="entry name" value="Nucleoside Triphosphate Pyrophosphohydrolase"/>
    <property type="match status" value="1"/>
</dbReference>
<dbReference type="SUPFAM" id="SSF48150">
    <property type="entry name" value="DNA-glycosylase"/>
    <property type="match status" value="1"/>
</dbReference>
<dbReference type="Gene3D" id="1.10.1670.10">
    <property type="entry name" value="Helix-hairpin-Helix base-excision DNA repair enzymes (C-terminal)"/>
    <property type="match status" value="1"/>
</dbReference>
<dbReference type="SUPFAM" id="SSF55811">
    <property type="entry name" value="Nudix"/>
    <property type="match status" value="1"/>
</dbReference>
<organism evidence="16 17">
    <name type="scientific">Wohlfahrtiimonas chitiniclastica</name>
    <dbReference type="NCBI Taxonomy" id="400946"/>
    <lineage>
        <taxon>Bacteria</taxon>
        <taxon>Pseudomonadati</taxon>
        <taxon>Pseudomonadota</taxon>
        <taxon>Gammaproteobacteria</taxon>
        <taxon>Cardiobacteriales</taxon>
        <taxon>Ignatzschineriaceae</taxon>
        <taxon>Wohlfahrtiimonas</taxon>
    </lineage>
</organism>
<dbReference type="GO" id="GO:0006284">
    <property type="term" value="P:base-excision repair"/>
    <property type="evidence" value="ECO:0007669"/>
    <property type="project" value="InterPro"/>
</dbReference>
<dbReference type="Gene3D" id="1.10.340.30">
    <property type="entry name" value="Hypothetical protein, domain 2"/>
    <property type="match status" value="1"/>
</dbReference>
<dbReference type="FunFam" id="1.10.340.30:FF:000002">
    <property type="entry name" value="Adenine DNA glycosylase"/>
    <property type="match status" value="1"/>
</dbReference>
<evidence type="ECO:0000256" key="2">
    <source>
        <dbReference type="ARBA" id="ARBA00001966"/>
    </source>
</evidence>
<dbReference type="GO" id="GO:0006298">
    <property type="term" value="P:mismatch repair"/>
    <property type="evidence" value="ECO:0007669"/>
    <property type="project" value="TreeGrafter"/>
</dbReference>
<dbReference type="EC" id="3.2.2.31" evidence="5"/>
<feature type="domain" description="HhH-GPD" evidence="15">
    <location>
        <begin position="55"/>
        <end position="204"/>
    </location>
</feature>
<dbReference type="InterPro" id="IPR044298">
    <property type="entry name" value="MIG/MutY"/>
</dbReference>
<evidence type="ECO:0000256" key="6">
    <source>
        <dbReference type="ARBA" id="ARBA00022023"/>
    </source>
</evidence>
<comment type="function">
    <text evidence="3">Adenine glycosylase active on G-A mispairs. MutY also corrects error-prone DNA synthesis past GO lesions which are due to the oxidatively damaged form of guanine: 7,8-dihydro-8-oxoguanine (8-oxo-dGTP).</text>
</comment>
<keyword evidence="12" id="KW-0411">Iron-sulfur</keyword>
<gene>
    <name evidence="16" type="primary">mutY</name>
    <name evidence="16" type="ORF">J7561_01185</name>
</gene>
<keyword evidence="14" id="KW-0326">Glycosidase</keyword>
<reference evidence="16" key="1">
    <citation type="submission" date="2021-03" db="EMBL/GenBank/DDBJ databases">
        <title>Identification and antibiotic profiling of Wohlfahrtiimonas chitiniclastica, an underestimated human pathogen.</title>
        <authorList>
            <person name="Kopf A."/>
            <person name="Bunk B."/>
            <person name="Coldewey S."/>
            <person name="Gunzer F."/>
            <person name="Riedel T."/>
            <person name="Schroettner P."/>
        </authorList>
    </citation>
    <scope>NUCLEOTIDE SEQUENCE</scope>
    <source>
        <strain evidence="16">DSM 100917</strain>
    </source>
</reference>
<keyword evidence="7" id="KW-0004">4Fe-4S</keyword>
<comment type="caution">
    <text evidence="16">The sequence shown here is derived from an EMBL/GenBank/DDBJ whole genome shotgun (WGS) entry which is preliminary data.</text>
</comment>
<dbReference type="InterPro" id="IPR005760">
    <property type="entry name" value="A/G_AdeGlyc_MutY"/>
</dbReference>
<evidence type="ECO:0000256" key="8">
    <source>
        <dbReference type="ARBA" id="ARBA00022723"/>
    </source>
</evidence>
<evidence type="ECO:0000256" key="11">
    <source>
        <dbReference type="ARBA" id="ARBA00023004"/>
    </source>
</evidence>
<name>A0AB35BY54_9GAMM</name>
<dbReference type="InterPro" id="IPR023170">
    <property type="entry name" value="HhH_base_excis_C"/>
</dbReference>
<keyword evidence="11" id="KW-0408">Iron</keyword>
<evidence type="ECO:0000313" key="17">
    <source>
        <dbReference type="Proteomes" id="UP000680020"/>
    </source>
</evidence>
<evidence type="ECO:0000256" key="12">
    <source>
        <dbReference type="ARBA" id="ARBA00023014"/>
    </source>
</evidence>
<evidence type="ECO:0000313" key="16">
    <source>
        <dbReference type="EMBL" id="MBS7823812.1"/>
    </source>
</evidence>
<dbReference type="Proteomes" id="UP000680020">
    <property type="component" value="Unassembled WGS sequence"/>
</dbReference>
<evidence type="ECO:0000256" key="14">
    <source>
        <dbReference type="ARBA" id="ARBA00023295"/>
    </source>
</evidence>
<dbReference type="CDD" id="cd00056">
    <property type="entry name" value="ENDO3c"/>
    <property type="match status" value="1"/>
</dbReference>
<dbReference type="GO" id="GO:0035485">
    <property type="term" value="F:adenine/guanine mispair binding"/>
    <property type="evidence" value="ECO:0007669"/>
    <property type="project" value="TreeGrafter"/>
</dbReference>
<dbReference type="GO" id="GO:0046872">
    <property type="term" value="F:metal ion binding"/>
    <property type="evidence" value="ECO:0007669"/>
    <property type="project" value="UniProtKB-KW"/>
</dbReference>
<comment type="catalytic activity">
    <reaction evidence="1">
        <text>Hydrolyzes free adenine bases from 7,8-dihydro-8-oxoguanine:adenine mismatched double-stranded DNA, leaving an apurinic site.</text>
        <dbReference type="EC" id="3.2.2.31"/>
    </reaction>
</comment>
<dbReference type="RefSeq" id="WP_213403281.1">
    <property type="nucleotide sequence ID" value="NZ_JAGIBT010000001.1"/>
</dbReference>
<keyword evidence="9" id="KW-0227">DNA damage</keyword>
<dbReference type="InterPro" id="IPR015797">
    <property type="entry name" value="NUDIX_hydrolase-like_dom_sf"/>
</dbReference>
<evidence type="ECO:0000256" key="1">
    <source>
        <dbReference type="ARBA" id="ARBA00000843"/>
    </source>
</evidence>